<protein>
    <submittedName>
        <fullName evidence="1">Uncharacterized protein</fullName>
    </submittedName>
</protein>
<keyword evidence="2" id="KW-1185">Reference proteome</keyword>
<sequence>MLKSTEYDHNKLDPPPGETSLEKIAKFFGLPGEPVAAATELINQVFVQDFLEEFREGFVIPEREKAQATNQEHGPLPSFRAYFFTITLSNYYHIVRKKRSHRRKDGDEKKSKKHKFNASMVIATGDDDQKGFAEEVFQSVPEEALSETSSSKHVGYVKIVHRPRIPKNDDNITSCKISDGDDRGSEDIEDDKEHVK</sequence>
<comment type="caution">
    <text evidence="1">The sequence shown here is derived from an EMBL/GenBank/DDBJ whole genome shotgun (WGS) entry which is preliminary data.</text>
</comment>
<gene>
    <name evidence="1" type="ORF">H2198_007966</name>
</gene>
<evidence type="ECO:0000313" key="1">
    <source>
        <dbReference type="EMBL" id="KAJ9652784.1"/>
    </source>
</evidence>
<organism evidence="1 2">
    <name type="scientific">Neophaeococcomyces mojaviensis</name>
    <dbReference type="NCBI Taxonomy" id="3383035"/>
    <lineage>
        <taxon>Eukaryota</taxon>
        <taxon>Fungi</taxon>
        <taxon>Dikarya</taxon>
        <taxon>Ascomycota</taxon>
        <taxon>Pezizomycotina</taxon>
        <taxon>Eurotiomycetes</taxon>
        <taxon>Chaetothyriomycetidae</taxon>
        <taxon>Chaetothyriales</taxon>
        <taxon>Chaetothyriales incertae sedis</taxon>
        <taxon>Neophaeococcomyces</taxon>
    </lineage>
</organism>
<evidence type="ECO:0000313" key="2">
    <source>
        <dbReference type="Proteomes" id="UP001172386"/>
    </source>
</evidence>
<dbReference type="EMBL" id="JAPDRQ010000182">
    <property type="protein sequence ID" value="KAJ9652784.1"/>
    <property type="molecule type" value="Genomic_DNA"/>
</dbReference>
<proteinExistence type="predicted"/>
<dbReference type="Proteomes" id="UP001172386">
    <property type="component" value="Unassembled WGS sequence"/>
</dbReference>
<name>A0ACC2ZYI0_9EURO</name>
<reference evidence="1" key="1">
    <citation type="submission" date="2022-10" db="EMBL/GenBank/DDBJ databases">
        <title>Culturing micro-colonial fungi from biological soil crusts in the Mojave desert and describing Neophaeococcomyces mojavensis, and introducing the new genera and species Taxawa tesnikishii.</title>
        <authorList>
            <person name="Kurbessoian T."/>
            <person name="Stajich J.E."/>
        </authorList>
    </citation>
    <scope>NUCLEOTIDE SEQUENCE</scope>
    <source>
        <strain evidence="1">JES_112</strain>
    </source>
</reference>
<accession>A0ACC2ZYI0</accession>